<feature type="transmembrane region" description="Helical" evidence="7">
    <location>
        <begin position="20"/>
        <end position="40"/>
    </location>
</feature>
<keyword evidence="3 7" id="KW-0812">Transmembrane</keyword>
<dbReference type="InterPro" id="IPR050250">
    <property type="entry name" value="Macrolide_Exporter_MacB"/>
</dbReference>
<dbReference type="InterPro" id="IPR003838">
    <property type="entry name" value="ABC3_permease_C"/>
</dbReference>
<sequence length="404" mass="43253">MFETLRTALSSLLANKTRSLLTMLGVVIGVGAVIAMVAVGNGASVQMQDLVSGLGSNLLILSPGAPRSGGVRQSGGARLTLSDVRAVTEECWSVLRAAPLVNLSSQLIYENQNWPSRVTGTTSSYFDVDNRSIYLGRLLDDEDERSASKVCVIGQTVATQLFGTTNPIGKNIRINKIPFEVVGVLAPKGGGSMGQDQDDTVVVPITTAQRRLVRSSLADSVHMALIQVRDVSMLEGGMADIRALMRQRHRIGRGKDDDFEIWNMTQMVESLQQSTWVMSALLGAVASISLLVGGIGIMNIMLVSVTERTREIGIRMAIGARARDIRLQFLLEALVLSLLGGALGILLGMAASWGVTKFLTWPTSVSSGAIALAAGFSGFVGVFFGLYPAWKASRLRPIDALRFE</sequence>
<dbReference type="Pfam" id="PF12704">
    <property type="entry name" value="MacB_PCD"/>
    <property type="match status" value="1"/>
</dbReference>
<evidence type="ECO:0000259" key="9">
    <source>
        <dbReference type="Pfam" id="PF12704"/>
    </source>
</evidence>
<proteinExistence type="inferred from homology"/>
<dbReference type="GO" id="GO:0022857">
    <property type="term" value="F:transmembrane transporter activity"/>
    <property type="evidence" value="ECO:0007669"/>
    <property type="project" value="TreeGrafter"/>
</dbReference>
<evidence type="ECO:0000256" key="6">
    <source>
        <dbReference type="ARBA" id="ARBA00038076"/>
    </source>
</evidence>
<keyword evidence="4 7" id="KW-1133">Transmembrane helix</keyword>
<evidence type="ECO:0000313" key="10">
    <source>
        <dbReference type="EMBL" id="CBL27684.1"/>
    </source>
</evidence>
<evidence type="ECO:0000259" key="8">
    <source>
        <dbReference type="Pfam" id="PF02687"/>
    </source>
</evidence>
<accession>A0AB94IVC1</accession>
<evidence type="ECO:0000313" key="11">
    <source>
        <dbReference type="Proteomes" id="UP000008957"/>
    </source>
</evidence>
<evidence type="ECO:0000256" key="1">
    <source>
        <dbReference type="ARBA" id="ARBA00004651"/>
    </source>
</evidence>
<dbReference type="EMBL" id="FP929056">
    <property type="protein sequence ID" value="CBL27684.1"/>
    <property type="molecule type" value="Genomic_DNA"/>
</dbReference>
<evidence type="ECO:0000256" key="4">
    <source>
        <dbReference type="ARBA" id="ARBA00022989"/>
    </source>
</evidence>
<reference evidence="11" key="1">
    <citation type="submission" date="2010-03" db="EMBL/GenBank/DDBJ databases">
        <title>The genome sequence of Synergistetes sp. SGP1.</title>
        <authorList>
            <consortium name="metaHIT consortium -- http://www.metahit.eu/"/>
            <person name="Pajon A."/>
            <person name="Turner K."/>
            <person name="Parkhill J."/>
            <person name="Wade W."/>
            <person name="Vartoukian S."/>
        </authorList>
    </citation>
    <scope>NUCLEOTIDE SEQUENCE [LARGE SCALE GENOMIC DNA]</scope>
    <source>
        <strain evidence="11">SGP1</strain>
    </source>
</reference>
<keyword evidence="11" id="KW-1185">Reference proteome</keyword>
<organism evidence="10 11">
    <name type="scientific">Fretibacterium fastidiosum</name>
    <dbReference type="NCBI Taxonomy" id="651822"/>
    <lineage>
        <taxon>Bacteria</taxon>
        <taxon>Thermotogati</taxon>
        <taxon>Synergistota</taxon>
        <taxon>Synergistia</taxon>
        <taxon>Synergistales</taxon>
        <taxon>Aminobacteriaceae</taxon>
        <taxon>Fretibacterium</taxon>
    </lineage>
</organism>
<dbReference type="GO" id="GO:0005886">
    <property type="term" value="C:plasma membrane"/>
    <property type="evidence" value="ECO:0007669"/>
    <property type="project" value="UniProtKB-SubCell"/>
</dbReference>
<evidence type="ECO:0000256" key="2">
    <source>
        <dbReference type="ARBA" id="ARBA00022475"/>
    </source>
</evidence>
<evidence type="ECO:0000256" key="5">
    <source>
        <dbReference type="ARBA" id="ARBA00023136"/>
    </source>
</evidence>
<feature type="transmembrane region" description="Helical" evidence="7">
    <location>
        <begin position="365"/>
        <end position="387"/>
    </location>
</feature>
<comment type="similarity">
    <text evidence="6">Belongs to the ABC-4 integral membrane protein family.</text>
</comment>
<dbReference type="AlphaFoldDB" id="A0AB94IVC1"/>
<dbReference type="PANTHER" id="PTHR30572:SF4">
    <property type="entry name" value="ABC TRANSPORTER PERMEASE YTRF"/>
    <property type="match status" value="1"/>
</dbReference>
<dbReference type="InterPro" id="IPR025857">
    <property type="entry name" value="MacB_PCD"/>
</dbReference>
<comment type="subcellular location">
    <subcellularLocation>
        <location evidence="1">Cell membrane</location>
        <topology evidence="1">Multi-pass membrane protein</topology>
    </subcellularLocation>
</comment>
<feature type="domain" description="ABC3 transporter permease C-terminal" evidence="8">
    <location>
        <begin position="285"/>
        <end position="395"/>
    </location>
</feature>
<dbReference type="Proteomes" id="UP000008957">
    <property type="component" value="Chromosome"/>
</dbReference>
<evidence type="ECO:0000256" key="3">
    <source>
        <dbReference type="ARBA" id="ARBA00022692"/>
    </source>
</evidence>
<feature type="transmembrane region" description="Helical" evidence="7">
    <location>
        <begin position="276"/>
        <end position="306"/>
    </location>
</feature>
<name>A0AB94IVC1_9BACT</name>
<dbReference type="Pfam" id="PF02687">
    <property type="entry name" value="FtsX"/>
    <property type="match status" value="1"/>
</dbReference>
<feature type="domain" description="MacB-like periplasmic core" evidence="9">
    <location>
        <begin position="19"/>
        <end position="243"/>
    </location>
</feature>
<dbReference type="RefSeq" id="WP_015555831.1">
    <property type="nucleotide sequence ID" value="NC_021038.1"/>
</dbReference>
<evidence type="ECO:0000256" key="7">
    <source>
        <dbReference type="SAM" id="Phobius"/>
    </source>
</evidence>
<gene>
    <name evidence="10" type="ORF">SY1_01190</name>
</gene>
<reference evidence="10 11" key="2">
    <citation type="submission" date="2010-03" db="EMBL/GenBank/DDBJ databases">
        <authorList>
            <person name="Pajon A."/>
        </authorList>
    </citation>
    <scope>NUCLEOTIDE SEQUENCE [LARGE SCALE GENOMIC DNA]</scope>
    <source>
        <strain evidence="10 11">SGP1</strain>
    </source>
</reference>
<keyword evidence="5 7" id="KW-0472">Membrane</keyword>
<protein>
    <submittedName>
        <fullName evidence="10">ABC-type antimicrobial peptide transport system, permease component</fullName>
    </submittedName>
</protein>
<keyword evidence="2" id="KW-1003">Cell membrane</keyword>
<feature type="transmembrane region" description="Helical" evidence="7">
    <location>
        <begin position="327"/>
        <end position="353"/>
    </location>
</feature>
<dbReference type="KEGG" id="sbr:SY1_01190"/>
<dbReference type="PANTHER" id="PTHR30572">
    <property type="entry name" value="MEMBRANE COMPONENT OF TRANSPORTER-RELATED"/>
    <property type="match status" value="1"/>
</dbReference>